<dbReference type="EMBL" id="VLTL01000002">
    <property type="protein sequence ID" value="KAA0172143.1"/>
    <property type="molecule type" value="Genomic_DNA"/>
</dbReference>
<evidence type="ECO:0008006" key="4">
    <source>
        <dbReference type="Google" id="ProtNLM"/>
    </source>
</evidence>
<feature type="compositionally biased region" description="Low complexity" evidence="1">
    <location>
        <begin position="177"/>
        <end position="188"/>
    </location>
</feature>
<dbReference type="AlphaFoldDB" id="A0A5A8E321"/>
<dbReference type="SUPFAM" id="SSF56300">
    <property type="entry name" value="Metallo-dependent phosphatases"/>
    <property type="match status" value="2"/>
</dbReference>
<sequence>MAARGGEAVVRRCPYRIVFTSDNHGNTVQLLLAVDFANACRADVLIIGGDVAPKCQYHGGKEYFSTMEACQRTWLLGPWKQVLRRARATGLRVAYILGNGDVASNYDAHASLEREGLCMLLNCRRRPLPWRDGTPSPLQALGYPFAPLSFSGLKDFEKADRPCTASELVAAKAALEAAASSDSPPDASCRPFEFTPDGAMRAGRTHGRRSTKTVSTRRPTPAVAGAAASSGAGDDSSDSQHGVGQRVVQAWHPVVLDADRAATGETIQDDLAMPLFRSPATAEGEITSALTPDLEDMLHKGEGRARRPSSRERRPSRPSLSSADGSVAAGSSAGAPPPEAGTLLVSDDDSSELWLGDKCTGALPWTMWRLTDDFECQLGPKQIPALAGVGEALRPLPAAKPSSKDEAAAAAAAAAAGTARPALGSTAQSRTIFVSHSPPWGSALDATKTGKFVGSASIRRYIEETSPLLSLHGHVHEAPCISGRYSQRMGHEGQTLALCSGNDPLYTMDGLPNTLPVMRDASARLKAAAAARKLERATNPVGTSVVLALIDIQVEKAGNPAVSQTRRYLVKASGRHMAMDWSALR</sequence>
<accession>A0A5A8E321</accession>
<evidence type="ECO:0000313" key="3">
    <source>
        <dbReference type="Proteomes" id="UP000324907"/>
    </source>
</evidence>
<feature type="region of interest" description="Disordered" evidence="1">
    <location>
        <begin position="177"/>
        <end position="244"/>
    </location>
</feature>
<dbReference type="PANTHER" id="PTHR37523">
    <property type="entry name" value="METALLOPHOSPHOESTERASE"/>
    <property type="match status" value="1"/>
</dbReference>
<gene>
    <name evidence="2" type="ORF">FNF28_00146</name>
</gene>
<evidence type="ECO:0000313" key="2">
    <source>
        <dbReference type="EMBL" id="KAA0172143.1"/>
    </source>
</evidence>
<reference evidence="2 3" key="1">
    <citation type="submission" date="2019-07" db="EMBL/GenBank/DDBJ databases">
        <title>Genomes of Cafeteria roenbergensis.</title>
        <authorList>
            <person name="Fischer M.G."/>
            <person name="Hackl T."/>
            <person name="Roman M."/>
        </authorList>
    </citation>
    <scope>NUCLEOTIDE SEQUENCE [LARGE SCALE GENOMIC DNA]</scope>
    <source>
        <strain evidence="2 3">RCC970-E3</strain>
    </source>
</reference>
<dbReference type="Proteomes" id="UP000324907">
    <property type="component" value="Unassembled WGS sequence"/>
</dbReference>
<feature type="compositionally biased region" description="Basic and acidic residues" evidence="1">
    <location>
        <begin position="296"/>
        <end position="315"/>
    </location>
</feature>
<feature type="compositionally biased region" description="Low complexity" evidence="1">
    <location>
        <begin position="224"/>
        <end position="234"/>
    </location>
</feature>
<feature type="compositionally biased region" description="Low complexity" evidence="1">
    <location>
        <begin position="317"/>
        <end position="334"/>
    </location>
</feature>
<dbReference type="Gene3D" id="3.60.21.10">
    <property type="match status" value="1"/>
</dbReference>
<proteinExistence type="predicted"/>
<protein>
    <recommendedName>
        <fullName evidence="4">Calcineurin-like phosphoesterase domain-containing protein</fullName>
    </recommendedName>
</protein>
<comment type="caution">
    <text evidence="2">The sequence shown here is derived from an EMBL/GenBank/DDBJ whole genome shotgun (WGS) entry which is preliminary data.</text>
</comment>
<dbReference type="PANTHER" id="PTHR37523:SF1">
    <property type="entry name" value="CALCINEURIN-LIKE PHOSPHOESTERASE DOMAIN-CONTAINING PROTEIN"/>
    <property type="match status" value="1"/>
</dbReference>
<feature type="region of interest" description="Disordered" evidence="1">
    <location>
        <begin position="286"/>
        <end position="345"/>
    </location>
</feature>
<name>A0A5A8E321_CAFRO</name>
<organism evidence="2 3">
    <name type="scientific">Cafeteria roenbergensis</name>
    <name type="common">Marine flagellate</name>
    <dbReference type="NCBI Taxonomy" id="33653"/>
    <lineage>
        <taxon>Eukaryota</taxon>
        <taxon>Sar</taxon>
        <taxon>Stramenopiles</taxon>
        <taxon>Bigyra</taxon>
        <taxon>Opalozoa</taxon>
        <taxon>Bicosoecida</taxon>
        <taxon>Cafeteriaceae</taxon>
        <taxon>Cafeteria</taxon>
    </lineage>
</organism>
<dbReference type="InterPro" id="IPR029052">
    <property type="entry name" value="Metallo-depent_PP-like"/>
</dbReference>
<evidence type="ECO:0000256" key="1">
    <source>
        <dbReference type="SAM" id="MobiDB-lite"/>
    </source>
</evidence>